<keyword evidence="1" id="KW-0472">Membrane</keyword>
<dbReference type="InterPro" id="IPR001610">
    <property type="entry name" value="PAC"/>
</dbReference>
<dbReference type="Gene3D" id="3.30.70.270">
    <property type="match status" value="1"/>
</dbReference>
<evidence type="ECO:0008006" key="7">
    <source>
        <dbReference type="Google" id="ProtNLM"/>
    </source>
</evidence>
<dbReference type="NCBIfam" id="TIGR00229">
    <property type="entry name" value="sensory_box"/>
    <property type="match status" value="1"/>
</dbReference>
<keyword evidence="1" id="KW-1133">Transmembrane helix</keyword>
<dbReference type="Gene3D" id="3.30.450.20">
    <property type="entry name" value="PAS domain"/>
    <property type="match status" value="1"/>
</dbReference>
<dbReference type="Pfam" id="PF08447">
    <property type="entry name" value="PAS_3"/>
    <property type="match status" value="1"/>
</dbReference>
<dbReference type="InterPro" id="IPR013655">
    <property type="entry name" value="PAS_fold_3"/>
</dbReference>
<dbReference type="PATRIC" id="fig|1150625.3.peg.3241"/>
<dbReference type="PROSITE" id="PS50113">
    <property type="entry name" value="PAC"/>
    <property type="match status" value="1"/>
</dbReference>
<proteinExistence type="predicted"/>
<dbReference type="PROSITE" id="PS51257">
    <property type="entry name" value="PROKAR_LIPOPROTEIN"/>
    <property type="match status" value="1"/>
</dbReference>
<dbReference type="CDD" id="cd01949">
    <property type="entry name" value="GGDEF"/>
    <property type="match status" value="1"/>
</dbReference>
<evidence type="ECO:0000313" key="6">
    <source>
        <dbReference type="Proteomes" id="UP000074108"/>
    </source>
</evidence>
<dbReference type="InterPro" id="IPR000014">
    <property type="entry name" value="PAS"/>
</dbReference>
<feature type="domain" description="PAC" evidence="3">
    <location>
        <begin position="109"/>
        <end position="160"/>
    </location>
</feature>
<dbReference type="AlphaFoldDB" id="A0A147K4N3"/>
<keyword evidence="1" id="KW-0812">Transmembrane</keyword>
<accession>A0A147K4N3</accession>
<sequence length="315" mass="36367">MKGFAAGIVTGILGCLLFNRFFKKHREHVKEQNGKRFLELVENINDIIYYVELTPTVHFRYVVPSLTKLLGEKEGERLEKNGVYYLNRIHPEDLIDFKRKMSGDFDYSKPNSYRVLNKSGTYTWFEERTTPIYKNGKLVALQGILRDITEQRMLQQDLEYRLHHDALTNLYNRTYFEQELERLDVVCDLPVGIIVTDLDDLKLVNDSLGHKAGDELIQKAGEILLNTVGTRGTVARMGGDEFAVLLEEASYQEVQEYSDKLNEQCNGLTSTTHAMLHMSVGFSYLPSSKGKMEKLFIQADQAMYHNKRKHKRISN</sequence>
<dbReference type="SUPFAM" id="SSF55073">
    <property type="entry name" value="Nucleotide cyclase"/>
    <property type="match status" value="1"/>
</dbReference>
<dbReference type="RefSeq" id="WP_059283514.1">
    <property type="nucleotide sequence ID" value="NZ_LDYG01000051.1"/>
</dbReference>
<dbReference type="InterPro" id="IPR035965">
    <property type="entry name" value="PAS-like_dom_sf"/>
</dbReference>
<dbReference type="OrthoDB" id="9759607at2"/>
<dbReference type="PANTHER" id="PTHR44757">
    <property type="entry name" value="DIGUANYLATE CYCLASE DGCP"/>
    <property type="match status" value="1"/>
</dbReference>
<evidence type="ECO:0000259" key="2">
    <source>
        <dbReference type="PROSITE" id="PS50112"/>
    </source>
</evidence>
<dbReference type="PROSITE" id="PS50887">
    <property type="entry name" value="GGDEF"/>
    <property type="match status" value="1"/>
</dbReference>
<dbReference type="Proteomes" id="UP000074108">
    <property type="component" value="Unassembled WGS sequence"/>
</dbReference>
<organism evidence="5 6">
    <name type="scientific">Bacillus coahuilensis p1.1.43</name>
    <dbReference type="NCBI Taxonomy" id="1150625"/>
    <lineage>
        <taxon>Bacteria</taxon>
        <taxon>Bacillati</taxon>
        <taxon>Bacillota</taxon>
        <taxon>Bacilli</taxon>
        <taxon>Bacillales</taxon>
        <taxon>Bacillaceae</taxon>
        <taxon>Bacillus</taxon>
    </lineage>
</organism>
<keyword evidence="6" id="KW-1185">Reference proteome</keyword>
<dbReference type="STRING" id="1150625.Q75_15530"/>
<dbReference type="EMBL" id="LDYG01000051">
    <property type="protein sequence ID" value="KUP04405.1"/>
    <property type="molecule type" value="Genomic_DNA"/>
</dbReference>
<gene>
    <name evidence="5" type="ORF">Q75_15530</name>
</gene>
<dbReference type="SMART" id="SM00267">
    <property type="entry name" value="GGDEF"/>
    <property type="match status" value="1"/>
</dbReference>
<reference evidence="5 6" key="1">
    <citation type="journal article" date="2016" name="Front. Microbiol.">
        <title>Microevolution Analysis of Bacillus coahuilensis Unveils Differences in Phosphorus Acquisition Strategies and Their Regulation.</title>
        <authorList>
            <person name="Gomez-Lunar Z."/>
            <person name="Hernandez-Gonzalez I."/>
            <person name="Rodriguez-Torres M.D."/>
            <person name="Souza V."/>
            <person name="Olmedo-Alvarez G."/>
        </authorList>
    </citation>
    <scope>NUCLEOTIDE SEQUENCE [LARGE SCALE GENOMIC DNA]</scope>
    <source>
        <strain evidence="6">p1.1.43</strain>
    </source>
</reference>
<comment type="caution">
    <text evidence="5">The sequence shown here is derived from an EMBL/GenBank/DDBJ whole genome shotgun (WGS) entry which is preliminary data.</text>
</comment>
<evidence type="ECO:0000259" key="3">
    <source>
        <dbReference type="PROSITE" id="PS50113"/>
    </source>
</evidence>
<dbReference type="InterPro" id="IPR052155">
    <property type="entry name" value="Biofilm_reg_signaling"/>
</dbReference>
<feature type="domain" description="PAS" evidence="2">
    <location>
        <begin position="33"/>
        <end position="93"/>
    </location>
</feature>
<evidence type="ECO:0000256" key="1">
    <source>
        <dbReference type="SAM" id="Phobius"/>
    </source>
</evidence>
<dbReference type="PANTHER" id="PTHR44757:SF2">
    <property type="entry name" value="BIOFILM ARCHITECTURE MAINTENANCE PROTEIN MBAA"/>
    <property type="match status" value="1"/>
</dbReference>
<feature type="domain" description="GGDEF" evidence="4">
    <location>
        <begin position="189"/>
        <end position="315"/>
    </location>
</feature>
<feature type="transmembrane region" description="Helical" evidence="1">
    <location>
        <begin position="6"/>
        <end position="22"/>
    </location>
</feature>
<dbReference type="InterPro" id="IPR029787">
    <property type="entry name" value="Nucleotide_cyclase"/>
</dbReference>
<dbReference type="InterPro" id="IPR000160">
    <property type="entry name" value="GGDEF_dom"/>
</dbReference>
<dbReference type="PROSITE" id="PS50112">
    <property type="entry name" value="PAS"/>
    <property type="match status" value="1"/>
</dbReference>
<dbReference type="InterPro" id="IPR043128">
    <property type="entry name" value="Rev_trsase/Diguanyl_cyclase"/>
</dbReference>
<dbReference type="Pfam" id="PF00990">
    <property type="entry name" value="GGDEF"/>
    <property type="match status" value="1"/>
</dbReference>
<dbReference type="SUPFAM" id="SSF55785">
    <property type="entry name" value="PYP-like sensor domain (PAS domain)"/>
    <property type="match status" value="1"/>
</dbReference>
<dbReference type="InterPro" id="IPR000700">
    <property type="entry name" value="PAS-assoc_C"/>
</dbReference>
<evidence type="ECO:0000259" key="4">
    <source>
        <dbReference type="PROSITE" id="PS50887"/>
    </source>
</evidence>
<protein>
    <recommendedName>
        <fullName evidence="7">Diguanylate cyclase</fullName>
    </recommendedName>
</protein>
<dbReference type="NCBIfam" id="TIGR00254">
    <property type="entry name" value="GGDEF"/>
    <property type="match status" value="1"/>
</dbReference>
<dbReference type="CDD" id="cd00130">
    <property type="entry name" value="PAS"/>
    <property type="match status" value="1"/>
</dbReference>
<dbReference type="SMART" id="SM00086">
    <property type="entry name" value="PAC"/>
    <property type="match status" value="1"/>
</dbReference>
<name>A0A147K4N3_9BACI</name>
<evidence type="ECO:0000313" key="5">
    <source>
        <dbReference type="EMBL" id="KUP04405.1"/>
    </source>
</evidence>